<feature type="region of interest" description="Disordered" evidence="1">
    <location>
        <begin position="262"/>
        <end position="296"/>
    </location>
</feature>
<evidence type="ECO:0000313" key="3">
    <source>
        <dbReference type="Proteomes" id="UP000030145"/>
    </source>
</evidence>
<evidence type="ECO:0000313" key="2">
    <source>
        <dbReference type="EMBL" id="KGM18130.1"/>
    </source>
</evidence>
<keyword evidence="3" id="KW-1185">Reference proteome</keyword>
<proteinExistence type="predicted"/>
<organism evidence="2 3">
    <name type="scientific">Corynebacterium auriscanis</name>
    <dbReference type="NCBI Taxonomy" id="99807"/>
    <lineage>
        <taxon>Bacteria</taxon>
        <taxon>Bacillati</taxon>
        <taxon>Actinomycetota</taxon>
        <taxon>Actinomycetes</taxon>
        <taxon>Mycobacteriales</taxon>
        <taxon>Corynebacteriaceae</taxon>
        <taxon>Corynebacterium</taxon>
    </lineage>
</organism>
<accession>A0A0A2DG32</accession>
<feature type="compositionally biased region" description="Basic and acidic residues" evidence="1">
    <location>
        <begin position="265"/>
        <end position="296"/>
    </location>
</feature>
<gene>
    <name evidence="2" type="ORF">MA47_09500</name>
</gene>
<dbReference type="Proteomes" id="UP000030145">
    <property type="component" value="Unassembled WGS sequence"/>
</dbReference>
<reference evidence="2 3" key="1">
    <citation type="submission" date="2014-10" db="EMBL/GenBank/DDBJ databases">
        <title>Whole Genome sequence of Corynebacterium auriscanis strain CIP 106629.</title>
        <authorList>
            <person name="Hassan S.S."/>
            <person name="Jamal S.B."/>
            <person name="Tiwari S."/>
            <person name="Oliveira L.D.C."/>
            <person name="Souza F."/>
            <person name="Mariano D.C."/>
            <person name="Almeida S."/>
            <person name="Dorella F."/>
            <person name="Pereira F."/>
            <person name="Carvalho A."/>
            <person name="Leal C.A."/>
            <person name="Soares S.D.C."/>
            <person name="Figueiredo H.C."/>
            <person name="Silva A."/>
            <person name="Azevedo V.A."/>
        </authorList>
    </citation>
    <scope>NUCLEOTIDE SEQUENCE [LARGE SCALE GENOMIC DNA]</scope>
    <source>
        <strain evidence="2 3">CIP 106629</strain>
    </source>
</reference>
<evidence type="ECO:0000256" key="1">
    <source>
        <dbReference type="SAM" id="MobiDB-lite"/>
    </source>
</evidence>
<comment type="caution">
    <text evidence="2">The sequence shown here is derived from an EMBL/GenBank/DDBJ whole genome shotgun (WGS) entry which is preliminary data.</text>
</comment>
<dbReference type="RefSeq" id="WP_035115683.1">
    <property type="nucleotide sequence ID" value="NZ_CP047046.1"/>
</dbReference>
<dbReference type="GeneID" id="300553269"/>
<dbReference type="AlphaFoldDB" id="A0A0A2DG32"/>
<protein>
    <submittedName>
        <fullName evidence="2">Uncharacterized protein</fullName>
    </submittedName>
</protein>
<sequence>MSHEAMEWVLKMAPPPQPKSAHILLLCLAYHAQSEGDRSFPSRPVLAEYLFGSLEDDPILAKALQQATTEKERQEAIKAREKSRNDSVSNGLRVLRNGGWIHPQNDEGRQGKSRMYHLDYTFCRPNPGKPTKSIPNVYDSETGFNWDAIRVIGFERGKYRPEEPENDEELVPKTQRVYVSVEGEESEPKGLRMNSKGLCMSRGGSTHRQRGVYAGVEHNYINYNELTINDSAPAQTPKENPNTVATGCWRHRDKFQENCPACRRRQSEAQDTRTYEQKRRDTTIQRYRDKLKATTP</sequence>
<name>A0A0A2DG32_9CORY</name>
<dbReference type="EMBL" id="JRVJ01000021">
    <property type="protein sequence ID" value="KGM18130.1"/>
    <property type="molecule type" value="Genomic_DNA"/>
</dbReference>